<dbReference type="EMBL" id="JACHJG010000001">
    <property type="protein sequence ID" value="MBB4884009.1"/>
    <property type="molecule type" value="Genomic_DNA"/>
</dbReference>
<dbReference type="Proteomes" id="UP000556436">
    <property type="component" value="Unassembled WGS sequence"/>
</dbReference>
<dbReference type="AlphaFoldDB" id="A0A7W7L5R9"/>
<evidence type="ECO:0000313" key="3">
    <source>
        <dbReference type="Proteomes" id="UP000556436"/>
    </source>
</evidence>
<sequence>MVTIKELTELDRSKFSDAAGGWAAVSNRGSAAMDRVNNEMIAKLQATQQGYTDEAARKSLARLSSNFQYIHAECGLIRTALSGLASELEGPQRKLKEALADAAALKFTVEANGAVKYPATVPYAPNLSGAQPKGVPFAASADPNEGKARAIANRIVAALSEANEIDGRYARALAKLKTDATLKKPNWADVARDTKEIQSAAGKYLKESDIPKGKSPKENAAWWGRLSQAQREEYISVHPASIGALDGLPATARDEANRLVLAEARGSAEQQLRDLDRGPKPKYEHHINPITGLPLQGKGSKRLEWENKKKYLQDQLAGIKQIQNRFDQTGEGGLPKAYLLGFDVKGFGRAIVANGNPDTAEHTAVYVPGTTARLSNAENDMEKALALWRQSNAMPGNPSVSTVTWIGYSAPQTARPFEGGHIIPEASSLSYADKAAPQLSKFLDGVRTAQGGPHASHLTVVGHSYGTTAIGDASVNGGGLGADDIVAVASPGMLVKHADELDAPKGHVWSEAASWTKDQVPAGGKIVRLGGDNELTPWLSPLNPLSQNVPSDRVFGANIMQTDSDDHGGYWKSDSVSLWNQAAVVTGNYDSVKRD</sequence>
<dbReference type="RefSeq" id="WP_184729407.1">
    <property type="nucleotide sequence ID" value="NZ_BMRW01000001.1"/>
</dbReference>
<protein>
    <recommendedName>
        <fullName evidence="1">DUF1023 domain-containing protein</fullName>
    </recommendedName>
</protein>
<evidence type="ECO:0000313" key="2">
    <source>
        <dbReference type="EMBL" id="MBB4884009.1"/>
    </source>
</evidence>
<organism evidence="2 3">
    <name type="scientific">Streptomyces netropsis</name>
    <name type="common">Streptoverticillium netropsis</name>
    <dbReference type="NCBI Taxonomy" id="55404"/>
    <lineage>
        <taxon>Bacteria</taxon>
        <taxon>Bacillati</taxon>
        <taxon>Actinomycetota</taxon>
        <taxon>Actinomycetes</taxon>
        <taxon>Kitasatosporales</taxon>
        <taxon>Streptomycetaceae</taxon>
        <taxon>Streptomyces</taxon>
    </lineage>
</organism>
<keyword evidence="3" id="KW-1185">Reference proteome</keyword>
<comment type="caution">
    <text evidence="2">The sequence shown here is derived from an EMBL/GenBank/DDBJ whole genome shotgun (WGS) entry which is preliminary data.</text>
</comment>
<dbReference type="Pfam" id="PF06259">
    <property type="entry name" value="Abhydrolase_8"/>
    <property type="match status" value="1"/>
</dbReference>
<feature type="domain" description="DUF1023" evidence="1">
    <location>
        <begin position="345"/>
        <end position="512"/>
    </location>
</feature>
<reference evidence="2 3" key="1">
    <citation type="submission" date="2020-08" db="EMBL/GenBank/DDBJ databases">
        <title>Genomic Encyclopedia of Type Strains, Phase III (KMG-III): the genomes of soil and plant-associated and newly described type strains.</title>
        <authorList>
            <person name="Whitman W."/>
        </authorList>
    </citation>
    <scope>NUCLEOTIDE SEQUENCE [LARGE SCALE GENOMIC DNA]</scope>
    <source>
        <strain evidence="2 3">CECT 3265</strain>
    </source>
</reference>
<accession>A0A7W7L5R9</accession>
<gene>
    <name evidence="2" type="ORF">FHS38_000018</name>
</gene>
<name>A0A7W7L5R9_STRNE</name>
<evidence type="ECO:0000259" key="1">
    <source>
        <dbReference type="Pfam" id="PF06259"/>
    </source>
</evidence>
<proteinExistence type="predicted"/>
<dbReference type="InterPro" id="IPR010427">
    <property type="entry name" value="DUF1023"/>
</dbReference>